<name>A0A9N9DVQ0_9GLOM</name>
<feature type="non-terminal residue" evidence="2">
    <location>
        <position position="105"/>
    </location>
</feature>
<protein>
    <submittedName>
        <fullName evidence="2">13102_t:CDS:1</fullName>
    </submittedName>
</protein>
<dbReference type="AlphaFoldDB" id="A0A9N9DVQ0"/>
<dbReference type="EMBL" id="CAJVPZ010014148">
    <property type="protein sequence ID" value="CAG8655130.1"/>
    <property type="molecule type" value="Genomic_DNA"/>
</dbReference>
<evidence type="ECO:0000256" key="1">
    <source>
        <dbReference type="SAM" id="MobiDB-lite"/>
    </source>
</evidence>
<evidence type="ECO:0000313" key="3">
    <source>
        <dbReference type="Proteomes" id="UP000789396"/>
    </source>
</evidence>
<keyword evidence="3" id="KW-1185">Reference proteome</keyword>
<reference evidence="2" key="1">
    <citation type="submission" date="2021-06" db="EMBL/GenBank/DDBJ databases">
        <authorList>
            <person name="Kallberg Y."/>
            <person name="Tangrot J."/>
            <person name="Rosling A."/>
        </authorList>
    </citation>
    <scope>NUCLEOTIDE SEQUENCE</scope>
    <source>
        <strain evidence="2">IN212</strain>
    </source>
</reference>
<sequence length="105" mass="12379">MSPQRKFGRKKKTIWQWFSEGEKINSSHYLARCNFYKQNCPGEPSKMAKHLLEKCEDIHQDERNNIEDILKNTDTKNLEKKNLLSQDDDHNTNTNNKSKTEHTSA</sequence>
<accession>A0A9N9DVQ0</accession>
<dbReference type="OrthoDB" id="2423954at2759"/>
<feature type="region of interest" description="Disordered" evidence="1">
    <location>
        <begin position="70"/>
        <end position="105"/>
    </location>
</feature>
<organism evidence="2 3">
    <name type="scientific">Racocetra fulgida</name>
    <dbReference type="NCBI Taxonomy" id="60492"/>
    <lineage>
        <taxon>Eukaryota</taxon>
        <taxon>Fungi</taxon>
        <taxon>Fungi incertae sedis</taxon>
        <taxon>Mucoromycota</taxon>
        <taxon>Glomeromycotina</taxon>
        <taxon>Glomeromycetes</taxon>
        <taxon>Diversisporales</taxon>
        <taxon>Gigasporaceae</taxon>
        <taxon>Racocetra</taxon>
    </lineage>
</organism>
<dbReference type="Proteomes" id="UP000789396">
    <property type="component" value="Unassembled WGS sequence"/>
</dbReference>
<gene>
    <name evidence="2" type="ORF">RFULGI_LOCUS8629</name>
</gene>
<comment type="caution">
    <text evidence="2">The sequence shown here is derived from an EMBL/GenBank/DDBJ whole genome shotgun (WGS) entry which is preliminary data.</text>
</comment>
<feature type="compositionally biased region" description="Basic and acidic residues" evidence="1">
    <location>
        <begin position="70"/>
        <end position="91"/>
    </location>
</feature>
<proteinExistence type="predicted"/>
<evidence type="ECO:0000313" key="2">
    <source>
        <dbReference type="EMBL" id="CAG8655130.1"/>
    </source>
</evidence>